<dbReference type="Gene3D" id="1.20.58.340">
    <property type="entry name" value="Magnesium transport protein CorA, transmembrane region"/>
    <property type="match status" value="2"/>
</dbReference>
<dbReference type="GO" id="GO:0005886">
    <property type="term" value="C:plasma membrane"/>
    <property type="evidence" value="ECO:0007669"/>
    <property type="project" value="UniProtKB-SubCell"/>
</dbReference>
<dbReference type="Gene3D" id="3.30.460.20">
    <property type="entry name" value="CorA soluble domain-like"/>
    <property type="match status" value="1"/>
</dbReference>
<dbReference type="InterPro" id="IPR045863">
    <property type="entry name" value="CorA_TM1_TM2"/>
</dbReference>
<evidence type="ECO:0000256" key="8">
    <source>
        <dbReference type="ARBA" id="ARBA00023065"/>
    </source>
</evidence>
<dbReference type="Pfam" id="PF01544">
    <property type="entry name" value="CorA"/>
    <property type="match status" value="1"/>
</dbReference>
<evidence type="ECO:0000256" key="5">
    <source>
        <dbReference type="ARBA" id="ARBA00022692"/>
    </source>
</evidence>
<dbReference type="SUPFAM" id="SSF143865">
    <property type="entry name" value="CorA soluble domain-like"/>
    <property type="match status" value="1"/>
</dbReference>
<evidence type="ECO:0000256" key="3">
    <source>
        <dbReference type="ARBA" id="ARBA00022448"/>
    </source>
</evidence>
<evidence type="ECO:0000256" key="11">
    <source>
        <dbReference type="ARBA" id="ARBA00045497"/>
    </source>
</evidence>
<dbReference type="GO" id="GO:0015095">
    <property type="term" value="F:magnesium ion transmembrane transporter activity"/>
    <property type="evidence" value="ECO:0007669"/>
    <property type="project" value="UniProtKB-UniRule"/>
</dbReference>
<evidence type="ECO:0000313" key="13">
    <source>
        <dbReference type="EMBL" id="KXB31146.1"/>
    </source>
</evidence>
<organism evidence="13 14">
    <name type="scientific">Dechloromonas denitrificans</name>
    <dbReference type="NCBI Taxonomy" id="281362"/>
    <lineage>
        <taxon>Bacteria</taxon>
        <taxon>Pseudomonadati</taxon>
        <taxon>Pseudomonadota</taxon>
        <taxon>Betaproteobacteria</taxon>
        <taxon>Rhodocyclales</taxon>
        <taxon>Azonexaceae</taxon>
        <taxon>Dechloromonas</taxon>
    </lineage>
</organism>
<sequence>MSKPRKLRSRKAGLPPGSLVHIGEVKVSAPSYSIIDYDEYGLSEEKFADANSFGLLPRKFATRWANVYGAKSPADLAAVGTTFSLHPLVQEDILNNAQRQKIDAYDDYLYLVLHRYELTPGPLELSQDQISLVIGRNYVLSFQERQSKTFEPVRQRLRAEHASLRKGGVDTLAYSLIDSVVDSYFGVIEQLNEYAEELETDILGKPTPVTLERIHQFKRCVSQLRRNLHPLREVLGSLHRDAGDFFRPDIQIYLRDVYDHTVHILESLEDLRDQATGLLDVYLSTISHRVNLEVRTLTVVATIFMPATLIAGIFGMNFHEMPWLGLANGFNYALSLMGLIGVIMLILFWRRRFV</sequence>
<keyword evidence="7 12" id="KW-1133">Transmembrane helix</keyword>
<evidence type="ECO:0000256" key="7">
    <source>
        <dbReference type="ARBA" id="ARBA00022989"/>
    </source>
</evidence>
<accession>A0A133XJQ1</accession>
<dbReference type="STRING" id="281362.AT959_10685"/>
<comment type="caution">
    <text evidence="13">The sequence shown here is derived from an EMBL/GenBank/DDBJ whole genome shotgun (WGS) entry which is preliminary data.</text>
</comment>
<dbReference type="PANTHER" id="PTHR46494">
    <property type="entry name" value="CORA FAMILY METAL ION TRANSPORTER (EUROFUNG)"/>
    <property type="match status" value="1"/>
</dbReference>
<comment type="similarity">
    <text evidence="2 12">Belongs to the CorA metal ion transporter (MIT) (TC 1.A.35) family.</text>
</comment>
<feature type="transmembrane region" description="Helical" evidence="12">
    <location>
        <begin position="330"/>
        <end position="349"/>
    </location>
</feature>
<dbReference type="GO" id="GO:0015087">
    <property type="term" value="F:cobalt ion transmembrane transporter activity"/>
    <property type="evidence" value="ECO:0007669"/>
    <property type="project" value="UniProtKB-UniRule"/>
</dbReference>
<keyword evidence="14" id="KW-1185">Reference proteome</keyword>
<comment type="catalytic activity">
    <reaction evidence="10">
        <text>Mg(2+)(in) = Mg(2+)(out)</text>
        <dbReference type="Rhea" id="RHEA:29827"/>
        <dbReference type="ChEBI" id="CHEBI:18420"/>
    </reaction>
</comment>
<dbReference type="FunFam" id="1.20.58.340:FF:000004">
    <property type="entry name" value="Magnesium transport protein CorA"/>
    <property type="match status" value="1"/>
</dbReference>
<dbReference type="NCBIfam" id="TIGR00383">
    <property type="entry name" value="corA"/>
    <property type="match status" value="1"/>
</dbReference>
<evidence type="ECO:0000256" key="1">
    <source>
        <dbReference type="ARBA" id="ARBA00004651"/>
    </source>
</evidence>
<keyword evidence="8 12" id="KW-0406">Ion transport</keyword>
<evidence type="ECO:0000256" key="4">
    <source>
        <dbReference type="ARBA" id="ARBA00022475"/>
    </source>
</evidence>
<dbReference type="SUPFAM" id="SSF144083">
    <property type="entry name" value="Magnesium transport protein CorA, transmembrane region"/>
    <property type="match status" value="1"/>
</dbReference>
<evidence type="ECO:0000256" key="12">
    <source>
        <dbReference type="RuleBase" id="RU362010"/>
    </source>
</evidence>
<dbReference type="InterPro" id="IPR045861">
    <property type="entry name" value="CorA_cytoplasmic_dom"/>
</dbReference>
<gene>
    <name evidence="12" type="primary">corA</name>
    <name evidence="13" type="ORF">AT959_10685</name>
</gene>
<dbReference type="RefSeq" id="WP_066882949.1">
    <property type="nucleotide sequence ID" value="NZ_LODL01000019.1"/>
</dbReference>
<evidence type="ECO:0000256" key="9">
    <source>
        <dbReference type="ARBA" id="ARBA00023136"/>
    </source>
</evidence>
<dbReference type="Proteomes" id="UP000070186">
    <property type="component" value="Unassembled WGS sequence"/>
</dbReference>
<evidence type="ECO:0000256" key="6">
    <source>
        <dbReference type="ARBA" id="ARBA00022842"/>
    </source>
</evidence>
<dbReference type="PANTHER" id="PTHR46494:SF1">
    <property type="entry name" value="CORA FAMILY METAL ION TRANSPORTER (EUROFUNG)"/>
    <property type="match status" value="1"/>
</dbReference>
<dbReference type="InterPro" id="IPR002523">
    <property type="entry name" value="MgTranspt_CorA/ZnTranspt_ZntB"/>
</dbReference>
<keyword evidence="3 12" id="KW-0813">Transport</keyword>
<dbReference type="EMBL" id="LODL01000019">
    <property type="protein sequence ID" value="KXB31146.1"/>
    <property type="molecule type" value="Genomic_DNA"/>
</dbReference>
<dbReference type="CDD" id="cd12828">
    <property type="entry name" value="TmCorA-like_1"/>
    <property type="match status" value="1"/>
</dbReference>
<evidence type="ECO:0000256" key="2">
    <source>
        <dbReference type="ARBA" id="ARBA00009765"/>
    </source>
</evidence>
<feature type="transmembrane region" description="Helical" evidence="12">
    <location>
        <begin position="297"/>
        <end position="318"/>
    </location>
</feature>
<name>A0A133XJQ1_9RHOO</name>
<dbReference type="GO" id="GO:0000287">
    <property type="term" value="F:magnesium ion binding"/>
    <property type="evidence" value="ECO:0007669"/>
    <property type="project" value="TreeGrafter"/>
</dbReference>
<keyword evidence="5 12" id="KW-0812">Transmembrane</keyword>
<keyword evidence="6 12" id="KW-0460">Magnesium</keyword>
<comment type="subcellular location">
    <subcellularLocation>
        <location evidence="1">Cell membrane</location>
        <topology evidence="1">Multi-pass membrane protein</topology>
    </subcellularLocation>
    <subcellularLocation>
        <location evidence="12">Membrane</location>
        <topology evidence="12">Multi-pass membrane protein</topology>
    </subcellularLocation>
</comment>
<evidence type="ECO:0000256" key="10">
    <source>
        <dbReference type="ARBA" id="ARBA00034269"/>
    </source>
</evidence>
<dbReference type="AlphaFoldDB" id="A0A133XJQ1"/>
<proteinExistence type="inferred from homology"/>
<comment type="function">
    <text evidence="11">Mediates influx of magnesium ions. Alternates between open and closed states. Activated by low cytoplasmic Mg(2+) levels. Inactive when cytoplasmic Mg(2+) levels are high.</text>
</comment>
<keyword evidence="9 12" id="KW-0472">Membrane</keyword>
<evidence type="ECO:0000313" key="14">
    <source>
        <dbReference type="Proteomes" id="UP000070186"/>
    </source>
</evidence>
<reference evidence="13 14" key="1">
    <citation type="submission" date="2015-12" db="EMBL/GenBank/DDBJ databases">
        <title>Nitrous oxide reduction kinetics distinguish bacteria harboring typical versus atypical NosZ.</title>
        <authorList>
            <person name="Yoon S."/>
            <person name="Nissen S."/>
            <person name="Park D."/>
            <person name="Sanford R.A."/>
            <person name="Loeffler F.E."/>
        </authorList>
    </citation>
    <scope>NUCLEOTIDE SEQUENCE [LARGE SCALE GENOMIC DNA]</scope>
    <source>
        <strain evidence="13 14">ATCC BAA-841</strain>
    </source>
</reference>
<protein>
    <recommendedName>
        <fullName evidence="12">Magnesium transport protein CorA</fullName>
    </recommendedName>
</protein>
<keyword evidence="4 12" id="KW-1003">Cell membrane</keyword>
<dbReference type="InterPro" id="IPR004488">
    <property type="entry name" value="Mg/Co-transport_prot_CorA"/>
</dbReference>
<dbReference type="GO" id="GO:0050897">
    <property type="term" value="F:cobalt ion binding"/>
    <property type="evidence" value="ECO:0007669"/>
    <property type="project" value="TreeGrafter"/>
</dbReference>